<evidence type="ECO:0000313" key="2">
    <source>
        <dbReference type="Proteomes" id="UP001281147"/>
    </source>
</evidence>
<reference evidence="1" key="1">
    <citation type="submission" date="2023-07" db="EMBL/GenBank/DDBJ databases">
        <title>Black Yeasts Isolated from many extreme environments.</title>
        <authorList>
            <person name="Coleine C."/>
            <person name="Stajich J.E."/>
            <person name="Selbmann L."/>
        </authorList>
    </citation>
    <scope>NUCLEOTIDE SEQUENCE</scope>
    <source>
        <strain evidence="1">CCFEE 5714</strain>
    </source>
</reference>
<keyword evidence="2" id="KW-1185">Reference proteome</keyword>
<gene>
    <name evidence="1" type="ORF">LTR37_004280</name>
</gene>
<organism evidence="1 2">
    <name type="scientific">Vermiconidia calcicola</name>
    <dbReference type="NCBI Taxonomy" id="1690605"/>
    <lineage>
        <taxon>Eukaryota</taxon>
        <taxon>Fungi</taxon>
        <taxon>Dikarya</taxon>
        <taxon>Ascomycota</taxon>
        <taxon>Pezizomycotina</taxon>
        <taxon>Dothideomycetes</taxon>
        <taxon>Dothideomycetidae</taxon>
        <taxon>Mycosphaerellales</taxon>
        <taxon>Extremaceae</taxon>
        <taxon>Vermiconidia</taxon>
    </lineage>
</organism>
<dbReference type="Proteomes" id="UP001281147">
    <property type="component" value="Unassembled WGS sequence"/>
</dbReference>
<accession>A0ACC3NMN6</accession>
<comment type="caution">
    <text evidence="1">The sequence shown here is derived from an EMBL/GenBank/DDBJ whole genome shotgun (WGS) entry which is preliminary data.</text>
</comment>
<sequence length="825" mass="89163">MHDDGGNSPSELWHFRHTQELGKLFHVELYVPTSEVLAHPGPLSCGSDLATRKTEMQQNFVVVLAVGCAVLGDIFEEFRRYDLATSTLSPVFSLATSSGPCSLAHYPIYFTSIISTNYYCLQTAKQHSTSAMATVSHDKQPPEPKLDALPEELISNVCVKLGSDDTFAFRLTCKALEAKSFHEFATEYYHQKCFIFSSHSLKVLLGIARSERLRPYLVHVYIVPTLYSERVFKCCEGAKCVWQPTVRQTDAARWHIHDQQELKKSGRDLEMITEAFKLLTNVTSLVFTDGACKNLDIPGLYRSVRTMKNTPYTLPTHPKDKEYYRFKNHVWKALLCALGDSEISTIKQFSTDLDVIKNALSIPANLELSPKIISSLEIPFGKLTSLALQISSCKQSKLGSTEEDDGIDTVRGAQVMQRFAGVIQTLNHLSLTFSFSPSSAILATNFMNNIELHNLTKLQLTSVYMDVHSLGLMLCNLTAMEDLQLVWINLTEGTWTTILAGIRLLKKLRHLHLMDLNEGHKPAFFLQPLSEEEEMAQEPPFDLAFDGPAYGYVPADNDYDDDTDEDTESEYYLPEGTDEGGMDIEGDSESELESLPDLIPQEEAAAPATHPSMINSSANPPPSNTHKTHKHGTTPTHGSEDSTPSFGEGPNRGTQICLNSAEQIREHIPTFIKEYNLGPHPDDDPLGPGGPGAPPAFNAFLNSLGAAIGMGPPTNVVGNAMAGGAVFMGPPMGANVGGGAAATGGTGAGGAGNAGGQQGGAAGGGGTVPTNLLFGGMFAGFPQPPPPPPQTANTGSAAVAAAGGANEEDDGWDTSEYESSGEEEE</sequence>
<protein>
    <submittedName>
        <fullName evidence="1">Uncharacterized protein</fullName>
    </submittedName>
</protein>
<dbReference type="EMBL" id="JAUTXU010000026">
    <property type="protein sequence ID" value="KAK3719423.1"/>
    <property type="molecule type" value="Genomic_DNA"/>
</dbReference>
<proteinExistence type="predicted"/>
<name>A0ACC3NMN6_9PEZI</name>
<evidence type="ECO:0000313" key="1">
    <source>
        <dbReference type="EMBL" id="KAK3719423.1"/>
    </source>
</evidence>